<keyword evidence="2" id="KW-1185">Reference proteome</keyword>
<proteinExistence type="predicted"/>
<protein>
    <submittedName>
        <fullName evidence="1">TBC-domain-containing protein</fullName>
    </submittedName>
</protein>
<gene>
    <name evidence="1" type="ORF">BV25DRAFT_1881467</name>
</gene>
<reference evidence="1" key="1">
    <citation type="submission" date="2021-03" db="EMBL/GenBank/DDBJ databases">
        <authorList>
            <consortium name="DOE Joint Genome Institute"/>
            <person name="Ahrendt S."/>
            <person name="Looney B.P."/>
            <person name="Miyauchi S."/>
            <person name="Morin E."/>
            <person name="Drula E."/>
            <person name="Courty P.E."/>
            <person name="Chicoki N."/>
            <person name="Fauchery L."/>
            <person name="Kohler A."/>
            <person name="Kuo A."/>
            <person name="Labutti K."/>
            <person name="Pangilinan J."/>
            <person name="Lipzen A."/>
            <person name="Riley R."/>
            <person name="Andreopoulos W."/>
            <person name="He G."/>
            <person name="Johnson J."/>
            <person name="Barry K.W."/>
            <person name="Grigoriev I.V."/>
            <person name="Nagy L."/>
            <person name="Hibbett D."/>
            <person name="Henrissat B."/>
            <person name="Matheny P.B."/>
            <person name="Labbe J."/>
            <person name="Martin F."/>
        </authorList>
    </citation>
    <scope>NUCLEOTIDE SEQUENCE</scope>
    <source>
        <strain evidence="1">HHB10654</strain>
    </source>
</reference>
<accession>A0ACB8T7U1</accession>
<name>A0ACB8T7U1_9AGAM</name>
<dbReference type="Proteomes" id="UP000814140">
    <property type="component" value="Unassembled WGS sequence"/>
</dbReference>
<evidence type="ECO:0000313" key="2">
    <source>
        <dbReference type="Proteomes" id="UP000814140"/>
    </source>
</evidence>
<dbReference type="EMBL" id="MU277197">
    <property type="protein sequence ID" value="KAI0064944.1"/>
    <property type="molecule type" value="Genomic_DNA"/>
</dbReference>
<evidence type="ECO:0000313" key="1">
    <source>
        <dbReference type="EMBL" id="KAI0064944.1"/>
    </source>
</evidence>
<sequence>MASLAPASTPVHSHPLSADEAPSRGRRTRTAPRHGEASAASKTSPAKGPNYFVAKAQLEAYADAGASSGGATWDGSVRGYAKVDRVRGDPRDTSGTRQPLPSLWDRNLHPAPMFVVGSSKDHLSTEGLSAAVAEDTELTPEAASHILATRWHEYSDEAIQSVVSNMTKSDSPASASTHPYHSLLRALSSACSNLTVARRELEEKLRVLQEKESARRKRVDELMKELQPSDRDIARRVIQSLFTDDDEGIHQIQRKQSHMSLSDTLSEAMGDEVTAMRIDEHPDTHTPTASHITITPPEDDIPATSTPDGDEDAPPVDVIQPDSRSIHSTGQSSLKAPSLDTQGSSRSDRSSIGDWMGTWWVKGKPKNGRPPDVPTGKSSSEAGPMESDSTSVKGTVDDDVPPLTPTTPSTKNGRRKGRSVFGTLGFSILNPIASSSGKRRRHLSVSDLAAFEPARDSHQTYTRSVANSPVQPTFALPTPAAPSLTTELQASETNSPAPSTLSPYLSGEKPPQGTSLQAIVNATRVMTSEPGSILVDQGTETGPLIAALALELVQHVRDAAIEIRAPSKIRRDKKPERADSRDQGKPIATLSKVNGVDLATTLNRALITQDERPKARTGSFVVPGSGFASPLFGSFLPQQQRRPTLRADTNPRPSTSSPDPIVPLSQSSPPPTQSRKAASVPLESIIPVTAKPPTEYLSRAYTPLTSRNFRPVIPLPNAASRLSVYLDDRSQEPLTDRFGFMYDVSQYDLLLLIRAKGCRNTAPACLTGVKIADRTEDDWSDEEGEPPSPIDVLKEPCDCDGEIVVSQKSSGDGQRTIRGAPPLESSVSTPEESRSTSSSSPTRSTGRKRSATVTSAAVAPRAKARSNTSILAVDKDTPRHVCANVIRRLLEQLKDIHDERQAAQRKDWDVFVKQRRKAKANSTVAKSSALMALASSSGGGAAALLGLDTPIAEDELSHSEGLIGFAQLGLSNNRDERRELGRLVRSGIPLVYRSKVWLECSGGLEMREPGLFTDLLAEVDVDGGVVAEIEKDVGRTMPLNMFFGGDGAGVDKLRRVLTAYSRRNPAVGYCQGMNLVASTLLLVHADEEEAFWVLAAIIERILPEGFFSPTLLPSRACPLVLLDYVQEYHPKLFHHLNELGIDLPAICFSWFLSLFTDCLPVETLFRIWDVLLVDGLDVLFRVALGILRSNEPELLRCESIPAVYVALESLPTRMWEPDRLLQLEADLRTSILHADITKKRDHHIAALQEAITQ</sequence>
<comment type="caution">
    <text evidence="1">The sequence shown here is derived from an EMBL/GenBank/DDBJ whole genome shotgun (WGS) entry which is preliminary data.</text>
</comment>
<reference evidence="1" key="2">
    <citation type="journal article" date="2022" name="New Phytol.">
        <title>Evolutionary transition to the ectomycorrhizal habit in the genomes of a hyperdiverse lineage of mushroom-forming fungi.</title>
        <authorList>
            <person name="Looney B."/>
            <person name="Miyauchi S."/>
            <person name="Morin E."/>
            <person name="Drula E."/>
            <person name="Courty P.E."/>
            <person name="Kohler A."/>
            <person name="Kuo A."/>
            <person name="LaButti K."/>
            <person name="Pangilinan J."/>
            <person name="Lipzen A."/>
            <person name="Riley R."/>
            <person name="Andreopoulos W."/>
            <person name="He G."/>
            <person name="Johnson J."/>
            <person name="Nolan M."/>
            <person name="Tritt A."/>
            <person name="Barry K.W."/>
            <person name="Grigoriev I.V."/>
            <person name="Nagy L.G."/>
            <person name="Hibbett D."/>
            <person name="Henrissat B."/>
            <person name="Matheny P.B."/>
            <person name="Labbe J."/>
            <person name="Martin F.M."/>
        </authorList>
    </citation>
    <scope>NUCLEOTIDE SEQUENCE</scope>
    <source>
        <strain evidence="1">HHB10654</strain>
    </source>
</reference>
<organism evidence="1 2">
    <name type="scientific">Artomyces pyxidatus</name>
    <dbReference type="NCBI Taxonomy" id="48021"/>
    <lineage>
        <taxon>Eukaryota</taxon>
        <taxon>Fungi</taxon>
        <taxon>Dikarya</taxon>
        <taxon>Basidiomycota</taxon>
        <taxon>Agaricomycotina</taxon>
        <taxon>Agaricomycetes</taxon>
        <taxon>Russulales</taxon>
        <taxon>Auriscalpiaceae</taxon>
        <taxon>Artomyces</taxon>
    </lineage>
</organism>